<proteinExistence type="predicted"/>
<gene>
    <name evidence="1" type="ORF">NP075_00560</name>
</gene>
<keyword evidence="2" id="KW-1185">Reference proteome</keyword>
<accession>A0ABY5K4L3</accession>
<name>A0ABY5K4L3_9CELL</name>
<reference evidence="1 2" key="1">
    <citation type="submission" date="2022-07" db="EMBL/GenBank/DDBJ databases">
        <title>Novel species in genus cellulomonas.</title>
        <authorList>
            <person name="Ye L."/>
        </authorList>
    </citation>
    <scope>NUCLEOTIDE SEQUENCE [LARGE SCALE GENOMIC DNA]</scope>
    <source>
        <strain evidence="2">zg-Y908</strain>
    </source>
</reference>
<sequence length="51" mass="5438">MSVALAGELTDALEAAPGAVVVATHDRWLRRRWDGPTLEVVDGRAAGPARR</sequence>
<dbReference type="Proteomes" id="UP001317322">
    <property type="component" value="Chromosome"/>
</dbReference>
<evidence type="ECO:0000313" key="2">
    <source>
        <dbReference type="Proteomes" id="UP001317322"/>
    </source>
</evidence>
<organism evidence="1 2">
    <name type="scientific">Cellulomonas wangsupingiae</name>
    <dbReference type="NCBI Taxonomy" id="2968085"/>
    <lineage>
        <taxon>Bacteria</taxon>
        <taxon>Bacillati</taxon>
        <taxon>Actinomycetota</taxon>
        <taxon>Actinomycetes</taxon>
        <taxon>Micrococcales</taxon>
        <taxon>Cellulomonadaceae</taxon>
        <taxon>Cellulomonas</taxon>
    </lineage>
</organism>
<evidence type="ECO:0000313" key="1">
    <source>
        <dbReference type="EMBL" id="UUI65270.1"/>
    </source>
</evidence>
<evidence type="ECO:0008006" key="3">
    <source>
        <dbReference type="Google" id="ProtNLM"/>
    </source>
</evidence>
<dbReference type="RefSeq" id="WP_227563772.1">
    <property type="nucleotide sequence ID" value="NZ_CP101989.1"/>
</dbReference>
<dbReference type="EMBL" id="CP101989">
    <property type="protein sequence ID" value="UUI65270.1"/>
    <property type="molecule type" value="Genomic_DNA"/>
</dbReference>
<protein>
    <recommendedName>
        <fullName evidence="3">ABC transporter ATP-binding protein</fullName>
    </recommendedName>
</protein>